<accession>A0ABP8R3T7</accession>
<proteinExistence type="predicted"/>
<organism evidence="1 2">
    <name type="scientific">Actinoallomurus oryzae</name>
    <dbReference type="NCBI Taxonomy" id="502180"/>
    <lineage>
        <taxon>Bacteria</taxon>
        <taxon>Bacillati</taxon>
        <taxon>Actinomycetota</taxon>
        <taxon>Actinomycetes</taxon>
        <taxon>Streptosporangiales</taxon>
        <taxon>Thermomonosporaceae</taxon>
        <taxon>Actinoallomurus</taxon>
    </lineage>
</organism>
<dbReference type="Proteomes" id="UP001500503">
    <property type="component" value="Unassembled WGS sequence"/>
</dbReference>
<dbReference type="RefSeq" id="WP_345474690.1">
    <property type="nucleotide sequence ID" value="NZ_BAABHF010000057.1"/>
</dbReference>
<dbReference type="PANTHER" id="PTHR43431">
    <property type="entry name" value="OXIDOREDUCTASE, SHORT CHAIN DEHYDROGENASE/REDUCTASE FAMILY (AFU_ORTHOLOGUE AFUA_5G14000)"/>
    <property type="match status" value="1"/>
</dbReference>
<dbReference type="PANTHER" id="PTHR43431:SF7">
    <property type="entry name" value="OXIDOREDUCTASE, SHORT CHAIN DEHYDROGENASE_REDUCTASE FAMILY (AFU_ORTHOLOGUE AFUA_5G14000)"/>
    <property type="match status" value="1"/>
</dbReference>
<dbReference type="InterPro" id="IPR003560">
    <property type="entry name" value="DHB_DH"/>
</dbReference>
<protein>
    <submittedName>
        <fullName evidence="1">SDR family NAD(P)-dependent oxidoreductase</fullName>
    </submittedName>
</protein>
<dbReference type="PRINTS" id="PR01397">
    <property type="entry name" value="DHBDHDRGNASE"/>
</dbReference>
<evidence type="ECO:0000313" key="1">
    <source>
        <dbReference type="EMBL" id="GAA4517322.1"/>
    </source>
</evidence>
<evidence type="ECO:0000313" key="2">
    <source>
        <dbReference type="Proteomes" id="UP001500503"/>
    </source>
</evidence>
<reference evidence="2" key="1">
    <citation type="journal article" date="2019" name="Int. J. Syst. Evol. Microbiol.">
        <title>The Global Catalogue of Microorganisms (GCM) 10K type strain sequencing project: providing services to taxonomists for standard genome sequencing and annotation.</title>
        <authorList>
            <consortium name="The Broad Institute Genomics Platform"/>
            <consortium name="The Broad Institute Genome Sequencing Center for Infectious Disease"/>
            <person name="Wu L."/>
            <person name="Ma J."/>
        </authorList>
    </citation>
    <scope>NUCLEOTIDE SEQUENCE [LARGE SCALE GENOMIC DNA]</scope>
    <source>
        <strain evidence="2">JCM 17933</strain>
    </source>
</reference>
<dbReference type="InterPro" id="IPR036291">
    <property type="entry name" value="NAD(P)-bd_dom_sf"/>
</dbReference>
<keyword evidence="2" id="KW-1185">Reference proteome</keyword>
<dbReference type="InterPro" id="IPR002347">
    <property type="entry name" value="SDR_fam"/>
</dbReference>
<comment type="caution">
    <text evidence="1">The sequence shown here is derived from an EMBL/GenBank/DDBJ whole genome shotgun (WGS) entry which is preliminary data.</text>
</comment>
<dbReference type="EMBL" id="BAABHF010000057">
    <property type="protein sequence ID" value="GAA4517322.1"/>
    <property type="molecule type" value="Genomic_DNA"/>
</dbReference>
<dbReference type="Gene3D" id="3.40.50.720">
    <property type="entry name" value="NAD(P)-binding Rossmann-like Domain"/>
    <property type="match status" value="1"/>
</dbReference>
<name>A0ABP8R3T7_9ACTN</name>
<dbReference type="SUPFAM" id="SSF51735">
    <property type="entry name" value="NAD(P)-binding Rossmann-fold domains"/>
    <property type="match status" value="1"/>
</dbReference>
<sequence>MSPRTGRHGGGPVFVVGAGPGIGASVARRFAREGHPAGLIARDPGRLQSIADDLRKDGHTAAAVTGDITDPGDIARALGELTSTLGVPDVVCFSPLPAIRLIRPVVDTTAEDVEGALALTVVGATAVVQAVLPGMLDRGSGTLLFTTGGAAVRPSPERAVSAVAYAGLSSYVDLLSRALPQRGINVGRVTIVGAVGPGLTHEPADVAEHLWRRHASPAETVTVLT</sequence>
<gene>
    <name evidence="1" type="ORF">GCM10023191_089610</name>
</gene>
<dbReference type="Pfam" id="PF00106">
    <property type="entry name" value="adh_short"/>
    <property type="match status" value="1"/>
</dbReference>